<dbReference type="OrthoDB" id="1525027at2"/>
<gene>
    <name evidence="1" type="ORF">SAMN04488541_11121</name>
</gene>
<dbReference type="RefSeq" id="WP_091549653.1">
    <property type="nucleotide sequence ID" value="NZ_FONY01000112.1"/>
</dbReference>
<dbReference type="AlphaFoldDB" id="A0A1I2KES4"/>
<sequence length="571" mass="60259">SNVGGTADATSEIHYDNAGWTALTTTGGRPPYIATGFNFTGAEVNFTVFSPSVTINVSMADLTAVNINEDIFKTNRQRIYAMEISATGGSPTLTDLVTTATLGTYTAADISNFELYYNTVDNFATATLIATSGASTGSGENISFTGFSQIIAGGGVPQYLYIAANVNAGATTGNTMSIPFLAVGNFTFIETVNPTASLGPSGVKTIADATLPFITTWITTDGTITIPTNGGGYNYDVTWTNLTNMGVGDGFITGQTGNYTITGLENGSTYRVEISKDFPHFFMNNNATEAPKLRTIEQWGSIAWTSMSFAFSGCTNLTYNATDVPNLAGVTDMSAMFQGCTVFDGNATMGTWNTATITNMGAMFAGATVFNQSLNGWNTSAVTGMGSMFAGATAFNSNITGWNTSAVTSMLQMFSGASAFNQDISGWVVNNVTDMASMLQNASAFNQNIGGWNVGAVTNMSQMFSGASAFNQDISLWNVSNVIDMSSMFANTPFNQNISGWNVGAVTNMTQMFLGNAVFNQDLSAWNVSNVTSMNNMFAFATAFNQSLATWDIGNVTNMTNMLNNSGLSQA</sequence>
<dbReference type="Proteomes" id="UP000199513">
    <property type="component" value="Unassembled WGS sequence"/>
</dbReference>
<evidence type="ECO:0000313" key="1">
    <source>
        <dbReference type="EMBL" id="SFF64809.1"/>
    </source>
</evidence>
<proteinExistence type="predicted"/>
<accession>A0A1I2KES4</accession>
<feature type="non-terminal residue" evidence="1">
    <location>
        <position position="571"/>
    </location>
</feature>
<evidence type="ECO:0000313" key="2">
    <source>
        <dbReference type="Proteomes" id="UP000199513"/>
    </source>
</evidence>
<name>A0A1I2KES4_9BACT</name>
<dbReference type="EMBL" id="FONY01000112">
    <property type="protein sequence ID" value="SFF64809.1"/>
    <property type="molecule type" value="Genomic_DNA"/>
</dbReference>
<dbReference type="Pfam" id="PF03382">
    <property type="entry name" value="DUF285"/>
    <property type="match status" value="2"/>
</dbReference>
<protein>
    <submittedName>
        <fullName evidence="1">Surface protein</fullName>
    </submittedName>
</protein>
<dbReference type="InterPro" id="IPR011889">
    <property type="entry name" value="Liste_lipo_26"/>
</dbReference>
<dbReference type="InterPro" id="IPR005046">
    <property type="entry name" value="DUF285"/>
</dbReference>
<reference evidence="1 2" key="1">
    <citation type="submission" date="2016-10" db="EMBL/GenBank/DDBJ databases">
        <authorList>
            <person name="de Groot N.N."/>
        </authorList>
    </citation>
    <scope>NUCLEOTIDE SEQUENCE [LARGE SCALE GENOMIC DNA]</scope>
    <source>
        <strain>GEY</strain>
        <strain evidence="2">DSM 9560</strain>
    </source>
</reference>
<dbReference type="NCBIfam" id="TIGR02167">
    <property type="entry name" value="Liste_lipo_26"/>
    <property type="match status" value="4"/>
</dbReference>
<keyword evidence="2" id="KW-1185">Reference proteome</keyword>
<dbReference type="STRING" id="1003.SAMN04488541_11121"/>
<organism evidence="1 2">
    <name type="scientific">Thermoflexibacter ruber</name>
    <dbReference type="NCBI Taxonomy" id="1003"/>
    <lineage>
        <taxon>Bacteria</taxon>
        <taxon>Pseudomonadati</taxon>
        <taxon>Bacteroidota</taxon>
        <taxon>Cytophagia</taxon>
        <taxon>Cytophagales</taxon>
        <taxon>Thermoflexibacteraceae</taxon>
        <taxon>Thermoflexibacter</taxon>
    </lineage>
</organism>
<feature type="non-terminal residue" evidence="1">
    <location>
        <position position="1"/>
    </location>
</feature>